<keyword evidence="1" id="KW-0175">Coiled coil</keyword>
<dbReference type="PROSITE" id="PS50106">
    <property type="entry name" value="PDZ"/>
    <property type="match status" value="1"/>
</dbReference>
<dbReference type="Pfam" id="PF13180">
    <property type="entry name" value="PDZ_2"/>
    <property type="match status" value="1"/>
</dbReference>
<dbReference type="Gene3D" id="2.30.42.10">
    <property type="match status" value="1"/>
</dbReference>
<feature type="domain" description="PDZ" evidence="2">
    <location>
        <begin position="384"/>
        <end position="460"/>
    </location>
</feature>
<feature type="coiled-coil region" evidence="1">
    <location>
        <begin position="62"/>
        <end position="89"/>
    </location>
</feature>
<evidence type="ECO:0000259" key="2">
    <source>
        <dbReference type="PROSITE" id="PS50106"/>
    </source>
</evidence>
<evidence type="ECO:0000313" key="3">
    <source>
        <dbReference type="EMBL" id="BAL58749.1"/>
    </source>
</evidence>
<dbReference type="PANTHER" id="PTHR34491">
    <property type="entry name" value="A-TYPE INCLUSION PROTEIN, PUTATIVE-RELATED"/>
    <property type="match status" value="1"/>
</dbReference>
<feature type="coiled-coil region" evidence="1">
    <location>
        <begin position="684"/>
        <end position="718"/>
    </location>
</feature>
<dbReference type="AlphaFoldDB" id="H5SRN2"/>
<accession>H5SRN2</accession>
<reference evidence="3" key="1">
    <citation type="journal article" date="2005" name="Environ. Microbiol.">
        <title>Genetic and functional properties of uncultivated thermophilic crenarchaeotes from a subsurface gold mine as revealed by analysis of genome fragments.</title>
        <authorList>
            <person name="Nunoura T."/>
            <person name="Hirayama H."/>
            <person name="Takami H."/>
            <person name="Oida H."/>
            <person name="Nishi S."/>
            <person name="Shimamura S."/>
            <person name="Suzuki Y."/>
            <person name="Inagaki F."/>
            <person name="Takai K."/>
            <person name="Nealson K.H."/>
            <person name="Horikoshi K."/>
        </authorList>
    </citation>
    <scope>NUCLEOTIDE SEQUENCE</scope>
</reference>
<proteinExistence type="predicted"/>
<dbReference type="InterPro" id="IPR001478">
    <property type="entry name" value="PDZ"/>
</dbReference>
<protein>
    <recommendedName>
        <fullName evidence="2">PDZ domain-containing protein</fullName>
    </recommendedName>
</protein>
<sequence>MQRLFSRWPYARRFVSVVTVAVLLGAVGVFVGASGREDVSAALWNMNDPLCRELNEQVRELTKASLQTVEKAKAELKALQDQLANSFEMPKPTLSQDLAPAIVSNLTVSENTESISAPLAAVKQTAPPSVPTVEGEASSFAFMGMVALSSGIISQAGTAPSILSVDFPRQIQADGNPQVGHIFFKDPDGDVNKVKFEVVEGKPEALKIEPGMEFDPNVREKTAGAIEFKLAATAPQRARLRVTLLDAGNRASPPAEFTFIALAAGGRPGADYGEAPDELPTGYAGPFADVIGHFPTLYKTANSRVVGTPGAHALEVPLEKAELLGVRLSWETDANDPDDPDETPNLVFDDFSDGLRLIPWPPALAFTVKLGPQASPGPRYVNVLIDLDRNGTWDPLGAIVEANSGGVKVARILPKTPAEGKLQIGDVITHIGGQPTATPETFAAALKPGTTLTLKVQRSGQTLDVSVTLSKDEWAIKNLAVEVTPGQSREVTMPFPAALLEALGGVPSPAWMRVALTPTPMDAAAPWDGSGQFASGEIEDYPIVGVKRAELVSSIAQAAAQAAAQAREAAQAADQANALAVAAATAATKAEAEARARQEAFALAYSQAFARASAAEKAAAVAVDWEAKIKYQSEQARAIAYQARQGAIPVPCGTVVYNVQAFADAASAAAAEAAAMAVAISGAAAEAKATAQAMAAALAAAKSEAEAHAKAVAEAKATALAAAQASAQAVATASSEARSAAAAAAEVTALMQDVGIALAVGTQLQQAAAVLVQTALEAQAQAVAAAYATAAAAAQAQAQALAAAVARAKAEATVNVMASAAAFAATIAAASAKAQASAEAVAFAAAKAYANAEAVARATAYVKASVEAIIDPNCKQQMCPTPPPPPPTATVRLMVEAWWWDGETWNPLNISITTNGTAYNTPFSVTFNKGSNVRLNAPPTHTITIITFPFSIQIIVIKFVMWRCSGSGPRESKNPNIEFTIQVDTSCEAKYSV</sequence>
<reference evidence="3" key="2">
    <citation type="journal article" date="2012" name="PLoS ONE">
        <title>A Deeply Branching Thermophilic Bacterium with an Ancient Acetyl-CoA Pathway Dominates a Subsurface Ecosystem.</title>
        <authorList>
            <person name="Takami H."/>
            <person name="Noguchi H."/>
            <person name="Takaki Y."/>
            <person name="Uchiyama I."/>
            <person name="Toyoda A."/>
            <person name="Nishi S."/>
            <person name="Chee G.-J."/>
            <person name="Arai W."/>
            <person name="Nunoura T."/>
            <person name="Itoh T."/>
            <person name="Hattori M."/>
            <person name="Takai K."/>
        </authorList>
    </citation>
    <scope>NUCLEOTIDE SEQUENCE</scope>
</reference>
<dbReference type="InterPro" id="IPR036034">
    <property type="entry name" value="PDZ_sf"/>
</dbReference>
<gene>
    <name evidence="3" type="ORF">HGMM_OP2C297</name>
</gene>
<dbReference type="PANTHER" id="PTHR34491:SF74">
    <property type="entry name" value="DUF4456 DOMAIN-CONTAINING PROTEIN"/>
    <property type="match status" value="1"/>
</dbReference>
<dbReference type="SMART" id="SM00228">
    <property type="entry name" value="PDZ"/>
    <property type="match status" value="1"/>
</dbReference>
<dbReference type="SUPFAM" id="SSF50156">
    <property type="entry name" value="PDZ domain-like"/>
    <property type="match status" value="1"/>
</dbReference>
<organism evidence="3">
    <name type="scientific">Acetithermum autotrophicum</name>
    <dbReference type="NCBI Taxonomy" id="1446466"/>
    <lineage>
        <taxon>Bacteria</taxon>
        <taxon>Candidatus Bipolaricaulota</taxon>
        <taxon>Candidatus Acetithermum</taxon>
    </lineage>
</organism>
<name>H5SRN2_ACEAU</name>
<evidence type="ECO:0000256" key="1">
    <source>
        <dbReference type="SAM" id="Coils"/>
    </source>
</evidence>
<dbReference type="EMBL" id="AP011801">
    <property type="protein sequence ID" value="BAL58749.1"/>
    <property type="molecule type" value="Genomic_DNA"/>
</dbReference>